<sequence>MISEENNLNPLNIEISESNELDEEYPEIWDSSEEESSSEDEKGNMSRILGHPSLSKYVKKNDQKIKSSKEPLNEEETEQFYHLGDYESLYDNIKDKSIISKERSHTKASTIYREKALNTIKNIFYNEDFDQDKNEFSGKSETLEYYERRNSPSAGLSLIFQIALQSEENKPFKDLHSAFIEPKSGMHESRASLQTLTEDPKSVQEVSIDLHKRTCSSDSEDSSSEFNLNSYISDEYLDQDNNMSYGSYNPLWNNDTFGKSILGLGYVSKLYIDNKNYTENKENNISEDKNDSVRKYSKNVKNAEIKISNAVPSVIPAIVINNEGSESEYSDDDTSSYNSGFKASYSLNCNDDDLDNTSVDEEADEEFKRESLNYYTMSGVIESPLVNKYNKKQNSDDSFLRELEDLSKPDISLIEMIQLEEQNFVEFKRKQSRNLSKGSINPKNEAQMQFFGMIAANGDASNQQGGLSIDGRIRKKSYFRPVIEDESEMSVYPESKKNTSSRILIDKEEKNVLMETFEMDFYDESVGKVFLSEKDKSEYEKSPNSKTNMPRKKSINISFVLNSKKDTKENEQYDQQRKASIITVDSANMLLHEDIQKNREKLINRTSWIEELDEKLQGNKGHSSERSLKTETLYLDSIENQIISDYCNDNNSAILPVDALAIPVDENPKVSDQKIESEPKIQQNDNNVGYDPFNTQEIKKINRRSYNIFQGLTMNNDYDSSLSGQAIYQEKRHSEEQHKIEKPDLNGQINTQNDKNSSVISGTHMSKKEDLKNVNGLLKSSKTIKSPTEKHISVPTNLLESIDTKNTNLSPNSISNNIGLDSDEKETNKKRFSITIPFFKSEVVDENESNLGSSLKNSKKEKSRVSGIFNSGLGFGFHKKKDSADATDNNDEQSILSKFFKRKSNEDPEKYDSTQVKQDKKESKIIIITKDNTSTIDDSKSNDNENLKKIKTESAMKFLSEPRKQSSHITNNVNGDDKKNKEKTSTDIFDFIKSNLSKSSNSNTDNDIVNMNRLNSDNDIINTKRLNTDRDKFMEISLLKTTKSKKASTDENCTGHDSDKFHSLLGAFSKKKDKKSKQAPSIAENNSETNSTSDLSDNKDKSNSPQRNRDKKNGSNRLDKSNKPKRKSKNNRKSASIKLNPFKSRNKSKRLSPAINIRSSTSTNPLKSPDKLNEDDQESPKEKKKFGFFTSRKN</sequence>
<dbReference type="Proteomes" id="UP000187429">
    <property type="component" value="Unassembled WGS sequence"/>
</dbReference>
<feature type="compositionally biased region" description="Basic residues" evidence="1">
    <location>
        <begin position="1123"/>
        <end position="1132"/>
    </location>
</feature>
<evidence type="ECO:0000313" key="3">
    <source>
        <dbReference type="Proteomes" id="UP000187429"/>
    </source>
</evidence>
<feature type="compositionally biased region" description="Basic and acidic residues" evidence="1">
    <location>
        <begin position="1168"/>
        <end position="1181"/>
    </location>
</feature>
<feature type="compositionally biased region" description="Basic and acidic residues" evidence="1">
    <location>
        <begin position="1096"/>
        <end position="1122"/>
    </location>
</feature>
<feature type="compositionally biased region" description="Low complexity" evidence="1">
    <location>
        <begin position="1"/>
        <end position="16"/>
    </location>
</feature>
<feature type="compositionally biased region" description="Basic and acidic residues" evidence="1">
    <location>
        <begin position="59"/>
        <end position="72"/>
    </location>
</feature>
<organism evidence="2 3">
    <name type="scientific">Smittium culicis</name>
    <dbReference type="NCBI Taxonomy" id="133412"/>
    <lineage>
        <taxon>Eukaryota</taxon>
        <taxon>Fungi</taxon>
        <taxon>Fungi incertae sedis</taxon>
        <taxon>Zoopagomycota</taxon>
        <taxon>Kickxellomycotina</taxon>
        <taxon>Harpellomycetes</taxon>
        <taxon>Harpellales</taxon>
        <taxon>Legeriomycetaceae</taxon>
        <taxon>Smittium</taxon>
    </lineage>
</organism>
<protein>
    <submittedName>
        <fullName evidence="2">Uncharacterized protein</fullName>
    </submittedName>
</protein>
<gene>
    <name evidence="2" type="ORF">AYI69_g7119</name>
</gene>
<name>A0A1R1XUB5_9FUNG</name>
<comment type="caution">
    <text evidence="2">The sequence shown here is derived from an EMBL/GenBank/DDBJ whole genome shotgun (WGS) entry which is preliminary data.</text>
</comment>
<feature type="compositionally biased region" description="Polar residues" evidence="1">
    <location>
        <begin position="747"/>
        <end position="764"/>
    </location>
</feature>
<feature type="region of interest" description="Disordered" evidence="1">
    <location>
        <begin position="1069"/>
        <end position="1194"/>
    </location>
</feature>
<feature type="region of interest" description="Disordered" evidence="1">
    <location>
        <begin position="960"/>
        <end position="981"/>
    </location>
</feature>
<proteinExistence type="predicted"/>
<evidence type="ECO:0000313" key="2">
    <source>
        <dbReference type="EMBL" id="OMJ18221.1"/>
    </source>
</evidence>
<keyword evidence="3" id="KW-1185">Reference proteome</keyword>
<evidence type="ECO:0000256" key="1">
    <source>
        <dbReference type="SAM" id="MobiDB-lite"/>
    </source>
</evidence>
<reference evidence="3" key="1">
    <citation type="submission" date="2017-01" db="EMBL/GenBank/DDBJ databases">
        <authorList>
            <person name="Wang Y."/>
            <person name="White M."/>
            <person name="Kvist S."/>
            <person name="Moncalvo J.-M."/>
        </authorList>
    </citation>
    <scope>NUCLEOTIDE SEQUENCE [LARGE SCALE GENOMIC DNA]</scope>
    <source>
        <strain evidence="3">ID-206-W2</strain>
    </source>
</reference>
<dbReference type="EMBL" id="LSSM01003344">
    <property type="protein sequence ID" value="OMJ18221.1"/>
    <property type="molecule type" value="Genomic_DNA"/>
</dbReference>
<dbReference type="AlphaFoldDB" id="A0A1R1XUB5"/>
<accession>A0A1R1XUB5</accession>
<feature type="compositionally biased region" description="Basic residues" evidence="1">
    <location>
        <begin position="1182"/>
        <end position="1194"/>
    </location>
</feature>
<feature type="compositionally biased region" description="Polar residues" evidence="1">
    <location>
        <begin position="1157"/>
        <end position="1166"/>
    </location>
</feature>
<feature type="region of interest" description="Disordered" evidence="1">
    <location>
        <begin position="1"/>
        <end position="77"/>
    </location>
</feature>
<dbReference type="OrthoDB" id="5633889at2759"/>
<feature type="compositionally biased region" description="Acidic residues" evidence="1">
    <location>
        <begin position="17"/>
        <end position="38"/>
    </location>
</feature>
<feature type="region of interest" description="Disordered" evidence="1">
    <location>
        <begin position="745"/>
        <end position="767"/>
    </location>
</feature>